<dbReference type="InterPro" id="IPR059063">
    <property type="entry name" value="SocB"/>
</dbReference>
<name>A0ABT1W884_9PROT</name>
<dbReference type="Pfam" id="PF26318">
    <property type="entry name" value="SocB"/>
    <property type="match status" value="1"/>
</dbReference>
<sequence>MAIEDQAKLEIALREFAARICRWSYGPTRSSVGDLLSSRMPLISPDRPNWATLYNMIVKKCKHGEDEIKPNIAVSKCLFDLSITPGWHAANFDMGRMPTSFNHTTQFWQDVVFENEHGLCIPCFDFRSTPILNSRKIRNLVYSLQNYWVRERHPDLFDAKLCIISVPKKGGKRTIEFDFEDDADLMKRAELNDRISAVYNIWSMILMQENAQVRKTGTGGTNPFNF</sequence>
<gene>
    <name evidence="1" type="ORF">NFI95_09035</name>
</gene>
<comment type="caution">
    <text evidence="1">The sequence shown here is derived from an EMBL/GenBank/DDBJ whole genome shotgun (WGS) entry which is preliminary data.</text>
</comment>
<organism evidence="1 2">
    <name type="scientific">Endosaccharibacter trunci</name>
    <dbReference type="NCBI Taxonomy" id="2812733"/>
    <lineage>
        <taxon>Bacteria</taxon>
        <taxon>Pseudomonadati</taxon>
        <taxon>Pseudomonadota</taxon>
        <taxon>Alphaproteobacteria</taxon>
        <taxon>Acetobacterales</taxon>
        <taxon>Acetobacteraceae</taxon>
        <taxon>Endosaccharibacter</taxon>
    </lineage>
</organism>
<reference evidence="1 2" key="1">
    <citation type="submission" date="2022-06" db="EMBL/GenBank/DDBJ databases">
        <title>Endosaccharibacter gen. nov., sp. nov., endophytic bacteria isolated from sugarcane.</title>
        <authorList>
            <person name="Pitiwittayakul N."/>
            <person name="Yukphan P."/>
            <person name="Charoenyingcharoen P."/>
            <person name="Tanasupawat S."/>
        </authorList>
    </citation>
    <scope>NUCLEOTIDE SEQUENCE [LARGE SCALE GENOMIC DNA]</scope>
    <source>
        <strain evidence="1 2">KSS8</strain>
    </source>
</reference>
<dbReference type="EMBL" id="JAMSKV010000006">
    <property type="protein sequence ID" value="MCQ8278595.1"/>
    <property type="molecule type" value="Genomic_DNA"/>
</dbReference>
<dbReference type="Proteomes" id="UP001524587">
    <property type="component" value="Unassembled WGS sequence"/>
</dbReference>
<protein>
    <submittedName>
        <fullName evidence="1">Uncharacterized protein</fullName>
    </submittedName>
</protein>
<keyword evidence="2" id="KW-1185">Reference proteome</keyword>
<proteinExistence type="predicted"/>
<dbReference type="RefSeq" id="WP_422864071.1">
    <property type="nucleotide sequence ID" value="NZ_JAMSKV010000006.1"/>
</dbReference>
<evidence type="ECO:0000313" key="1">
    <source>
        <dbReference type="EMBL" id="MCQ8278595.1"/>
    </source>
</evidence>
<evidence type="ECO:0000313" key="2">
    <source>
        <dbReference type="Proteomes" id="UP001524587"/>
    </source>
</evidence>
<accession>A0ABT1W884</accession>